<dbReference type="PIRSF" id="PIRSF021774">
    <property type="entry name" value="UCP021774"/>
    <property type="match status" value="1"/>
</dbReference>
<accession>A0A543AP90</accession>
<dbReference type="OrthoDB" id="9791067at2"/>
<reference evidence="2 3" key="1">
    <citation type="submission" date="2019-06" db="EMBL/GenBank/DDBJ databases">
        <title>Sequencing the genomes of 1000 actinobacteria strains.</title>
        <authorList>
            <person name="Klenk H.-P."/>
        </authorList>
    </citation>
    <scope>NUCLEOTIDE SEQUENCE [LARGE SCALE GENOMIC DNA]</scope>
    <source>
        <strain evidence="2 3">DSM 24083</strain>
    </source>
</reference>
<sequence>MTYTHTMTVDLSYDEAVARTRKALAAQGFGVLTEIDIPATFETKLGPEAAADIGDYIILGACNPTLAQQALTADPAMGALLPCNVVIRRAPEAKVTTIQALDPQTMVQLSNTPAVTEVAKDAEQRLQAALTALKTL</sequence>
<dbReference type="Proteomes" id="UP000319746">
    <property type="component" value="Unassembled WGS sequence"/>
</dbReference>
<protein>
    <submittedName>
        <fullName evidence="2">Uncharacterized protein (DUF302 family)</fullName>
    </submittedName>
</protein>
<comment type="caution">
    <text evidence="2">The sequence shown here is derived from an EMBL/GenBank/DDBJ whole genome shotgun (WGS) entry which is preliminary data.</text>
</comment>
<dbReference type="Pfam" id="PF03625">
    <property type="entry name" value="DUF302"/>
    <property type="match status" value="1"/>
</dbReference>
<keyword evidence="3" id="KW-1185">Reference proteome</keyword>
<dbReference type="CDD" id="cd14797">
    <property type="entry name" value="DUF302"/>
    <property type="match status" value="1"/>
</dbReference>
<feature type="domain" description="DUF302" evidence="1">
    <location>
        <begin position="35"/>
        <end position="103"/>
    </location>
</feature>
<name>A0A543AP90_9MICC</name>
<dbReference type="PANTHER" id="PTHR38342:SF1">
    <property type="entry name" value="SLR5037 PROTEIN"/>
    <property type="match status" value="1"/>
</dbReference>
<dbReference type="PANTHER" id="PTHR38342">
    <property type="entry name" value="SLR5037 PROTEIN"/>
    <property type="match status" value="1"/>
</dbReference>
<dbReference type="InterPro" id="IPR035923">
    <property type="entry name" value="TT1751-like_sf"/>
</dbReference>
<evidence type="ECO:0000313" key="2">
    <source>
        <dbReference type="EMBL" id="TQL74366.1"/>
    </source>
</evidence>
<evidence type="ECO:0000313" key="3">
    <source>
        <dbReference type="Proteomes" id="UP000319746"/>
    </source>
</evidence>
<dbReference type="EMBL" id="VFOU01000001">
    <property type="protein sequence ID" value="TQL74366.1"/>
    <property type="molecule type" value="Genomic_DNA"/>
</dbReference>
<gene>
    <name evidence="2" type="ORF">FB556_0830</name>
</gene>
<organism evidence="2 3">
    <name type="scientific">Enteractinococcus coprophilus</name>
    <dbReference type="NCBI Taxonomy" id="1027633"/>
    <lineage>
        <taxon>Bacteria</taxon>
        <taxon>Bacillati</taxon>
        <taxon>Actinomycetota</taxon>
        <taxon>Actinomycetes</taxon>
        <taxon>Micrococcales</taxon>
        <taxon>Micrococcaceae</taxon>
    </lineage>
</organism>
<dbReference type="RefSeq" id="WP_141864948.1">
    <property type="nucleotide sequence ID" value="NZ_BAABAN010000001.1"/>
</dbReference>
<dbReference type="AlphaFoldDB" id="A0A543AP90"/>
<dbReference type="SUPFAM" id="SSF103247">
    <property type="entry name" value="TT1751-like"/>
    <property type="match status" value="1"/>
</dbReference>
<proteinExistence type="predicted"/>
<dbReference type="InterPro" id="IPR005180">
    <property type="entry name" value="DUF302"/>
</dbReference>
<dbReference type="Gene3D" id="3.30.310.70">
    <property type="entry name" value="TT1751-like domain"/>
    <property type="match status" value="1"/>
</dbReference>
<dbReference type="InterPro" id="IPR016796">
    <property type="entry name" value="UCP021774"/>
</dbReference>
<evidence type="ECO:0000259" key="1">
    <source>
        <dbReference type="Pfam" id="PF03625"/>
    </source>
</evidence>